<feature type="transmembrane region" description="Helical" evidence="2">
    <location>
        <begin position="322"/>
        <end position="340"/>
    </location>
</feature>
<gene>
    <name evidence="3" type="ORF">SAMN06297382_2959</name>
</gene>
<keyword evidence="2" id="KW-0812">Transmembrane</keyword>
<proteinExistence type="predicted"/>
<dbReference type="OrthoDB" id="8445658at2"/>
<dbReference type="EMBL" id="FZQA01000010">
    <property type="protein sequence ID" value="SNT75896.1"/>
    <property type="molecule type" value="Genomic_DNA"/>
</dbReference>
<keyword evidence="2" id="KW-1133">Transmembrane helix</keyword>
<reference evidence="3 4" key="1">
    <citation type="submission" date="2017-07" db="EMBL/GenBank/DDBJ databases">
        <authorList>
            <person name="Sun Z.S."/>
            <person name="Albrecht U."/>
            <person name="Echele G."/>
            <person name="Lee C.C."/>
        </authorList>
    </citation>
    <scope>NUCLEOTIDE SEQUENCE [LARGE SCALE GENOMIC DNA]</scope>
    <source>
        <strain evidence="3 4">CGMCC 1.12710</strain>
    </source>
</reference>
<keyword evidence="2" id="KW-0472">Membrane</keyword>
<sequence length="392" mass="42202">MTYLASMSTTGLHAPIVRADAHTAFVLGNGPSLRGVDLAALSDYATIGLNAAYRYWRRIGWRPTYYACLDLTVGLSHKAEIAALIEEGRIEKFLLRQNLIEALGDAAHTRRVVNFDALRARLELLQEPAITTGSHAALWIATLGFKKIVLLGVDGRYKEVVDGAERRNGIELEVVRAGENPNYFFDGYQQPGDRYNIPNPRPGLHVGAWRAAALLLRKAGVEAYNANADSAVRCFPFVDLQSLLGPGATPSPADEPLPAARAPVPAQSEAVTPPSPMNAARKLLGFLRTNLFACLTPGAILAIGLVALLAEPGAFSRGFAAAYVLLSGLIWSLFILLLYTRRATIAQLNLMRHEIEALKAAADDMTRIAADEGALAAGPIQADGVENSSRRV</sequence>
<evidence type="ECO:0000256" key="2">
    <source>
        <dbReference type="SAM" id="Phobius"/>
    </source>
</evidence>
<dbReference type="Proteomes" id="UP000198346">
    <property type="component" value="Unassembled WGS sequence"/>
</dbReference>
<organism evidence="3 4">
    <name type="scientific">Amphiplicatus metriothermophilus</name>
    <dbReference type="NCBI Taxonomy" id="1519374"/>
    <lineage>
        <taxon>Bacteria</taxon>
        <taxon>Pseudomonadati</taxon>
        <taxon>Pseudomonadota</taxon>
        <taxon>Alphaproteobacteria</taxon>
        <taxon>Parvularculales</taxon>
        <taxon>Parvularculaceae</taxon>
        <taxon>Amphiplicatus</taxon>
    </lineage>
</organism>
<dbReference type="RefSeq" id="WP_143266037.1">
    <property type="nucleotide sequence ID" value="NZ_FZQA01000010.1"/>
</dbReference>
<dbReference type="AlphaFoldDB" id="A0A239Q0Z1"/>
<dbReference type="Gene3D" id="3.90.1480.10">
    <property type="entry name" value="Alpha-2,3-sialyltransferase"/>
    <property type="match status" value="1"/>
</dbReference>
<feature type="region of interest" description="Disordered" evidence="1">
    <location>
        <begin position="250"/>
        <end position="273"/>
    </location>
</feature>
<protein>
    <submittedName>
        <fullName evidence="3">Uncharacterized protein</fullName>
    </submittedName>
</protein>
<evidence type="ECO:0000256" key="1">
    <source>
        <dbReference type="SAM" id="MobiDB-lite"/>
    </source>
</evidence>
<accession>A0A239Q0Z1</accession>
<name>A0A239Q0Z1_9PROT</name>
<evidence type="ECO:0000313" key="4">
    <source>
        <dbReference type="Proteomes" id="UP000198346"/>
    </source>
</evidence>
<evidence type="ECO:0000313" key="3">
    <source>
        <dbReference type="EMBL" id="SNT75896.1"/>
    </source>
</evidence>
<feature type="transmembrane region" description="Helical" evidence="2">
    <location>
        <begin position="291"/>
        <end position="310"/>
    </location>
</feature>
<keyword evidence="4" id="KW-1185">Reference proteome</keyword>